<feature type="transmembrane region" description="Helical" evidence="1">
    <location>
        <begin position="55"/>
        <end position="75"/>
    </location>
</feature>
<name>A0A512DX91_9PROT</name>
<proteinExistence type="predicted"/>
<dbReference type="RefSeq" id="WP_063772288.1">
    <property type="nucleotide sequence ID" value="NZ_BJYZ01000025.1"/>
</dbReference>
<accession>A0A512DX91</accession>
<keyword evidence="3" id="KW-1185">Reference proteome</keyword>
<evidence type="ECO:0000256" key="1">
    <source>
        <dbReference type="SAM" id="Phobius"/>
    </source>
</evidence>
<feature type="transmembrane region" description="Helical" evidence="1">
    <location>
        <begin position="9"/>
        <end position="35"/>
    </location>
</feature>
<reference evidence="2 3" key="1">
    <citation type="submission" date="2019-07" db="EMBL/GenBank/DDBJ databases">
        <title>Whole genome shotgun sequence of Skermanella aerolata NBRC 106429.</title>
        <authorList>
            <person name="Hosoyama A."/>
            <person name="Uohara A."/>
            <person name="Ohji S."/>
            <person name="Ichikawa N."/>
        </authorList>
    </citation>
    <scope>NUCLEOTIDE SEQUENCE [LARGE SCALE GENOMIC DNA]</scope>
    <source>
        <strain evidence="2 3">NBRC 106429</strain>
    </source>
</reference>
<dbReference type="EMBL" id="BJYZ01000025">
    <property type="protein sequence ID" value="GEO41097.1"/>
    <property type="molecule type" value="Genomic_DNA"/>
</dbReference>
<sequence>MKTKEENHAVLISIVSVVTFNSLFLSANGIFMLVAPAVWYDAVPGVTDTGFFNQHFIRDIGIIQLFLGIAFGLGMARPDRRVGLWSAATLWLCAHALFHFWEVAVGICSPSAIPRDFPAVTLPAIVGITLTLWAIRRARSGNTSFVHGRRHLSRQARGGIS</sequence>
<dbReference type="AlphaFoldDB" id="A0A512DX91"/>
<keyword evidence="1" id="KW-0472">Membrane</keyword>
<evidence type="ECO:0000313" key="3">
    <source>
        <dbReference type="Proteomes" id="UP000321523"/>
    </source>
</evidence>
<comment type="caution">
    <text evidence="2">The sequence shown here is derived from an EMBL/GenBank/DDBJ whole genome shotgun (WGS) entry which is preliminary data.</text>
</comment>
<gene>
    <name evidence="2" type="ORF">SAE02_52450</name>
</gene>
<evidence type="ECO:0000313" key="2">
    <source>
        <dbReference type="EMBL" id="GEO41097.1"/>
    </source>
</evidence>
<organism evidence="2 3">
    <name type="scientific">Skermanella aerolata</name>
    <dbReference type="NCBI Taxonomy" id="393310"/>
    <lineage>
        <taxon>Bacteria</taxon>
        <taxon>Pseudomonadati</taxon>
        <taxon>Pseudomonadota</taxon>
        <taxon>Alphaproteobacteria</taxon>
        <taxon>Rhodospirillales</taxon>
        <taxon>Azospirillaceae</taxon>
        <taxon>Skermanella</taxon>
    </lineage>
</organism>
<feature type="transmembrane region" description="Helical" evidence="1">
    <location>
        <begin position="82"/>
        <end position="101"/>
    </location>
</feature>
<protein>
    <submittedName>
        <fullName evidence="2">Uncharacterized protein</fullName>
    </submittedName>
</protein>
<dbReference type="Proteomes" id="UP000321523">
    <property type="component" value="Unassembled WGS sequence"/>
</dbReference>
<keyword evidence="1" id="KW-1133">Transmembrane helix</keyword>
<feature type="transmembrane region" description="Helical" evidence="1">
    <location>
        <begin position="117"/>
        <end position="135"/>
    </location>
</feature>
<keyword evidence="1" id="KW-0812">Transmembrane</keyword>